<dbReference type="EMBL" id="FLQW01000099">
    <property type="protein sequence ID" value="SBS81837.1"/>
    <property type="molecule type" value="Genomic_DNA"/>
</dbReference>
<keyword evidence="1" id="KW-1133">Transmembrane helix</keyword>
<organism evidence="2 3">
    <name type="scientific">Plasmodium malariae</name>
    <dbReference type="NCBI Taxonomy" id="5858"/>
    <lineage>
        <taxon>Eukaryota</taxon>
        <taxon>Sar</taxon>
        <taxon>Alveolata</taxon>
        <taxon>Apicomplexa</taxon>
        <taxon>Aconoidasida</taxon>
        <taxon>Haemosporida</taxon>
        <taxon>Plasmodiidae</taxon>
        <taxon>Plasmodium</taxon>
        <taxon>Plasmodium (Plasmodium)</taxon>
    </lineage>
</organism>
<evidence type="ECO:0000313" key="2">
    <source>
        <dbReference type="EMBL" id="SBS81837.1"/>
    </source>
</evidence>
<evidence type="ECO:0000256" key="1">
    <source>
        <dbReference type="SAM" id="Phobius"/>
    </source>
</evidence>
<keyword evidence="1" id="KW-0812">Transmembrane</keyword>
<protein>
    <submittedName>
        <fullName evidence="2">Uncharacterized protein</fullName>
    </submittedName>
</protein>
<gene>
    <name evidence="2" type="ORF">PMALA_001970</name>
</gene>
<feature type="transmembrane region" description="Helical" evidence="1">
    <location>
        <begin position="81"/>
        <end position="99"/>
    </location>
</feature>
<dbReference type="AlphaFoldDB" id="A0A1A8VSP2"/>
<proteinExistence type="predicted"/>
<name>A0A1A8VSP2_PLAMA</name>
<evidence type="ECO:0000313" key="3">
    <source>
        <dbReference type="Proteomes" id="UP000078597"/>
    </source>
</evidence>
<keyword evidence="1" id="KW-0472">Membrane</keyword>
<dbReference type="Proteomes" id="UP000078597">
    <property type="component" value="Unassembled WGS sequence"/>
</dbReference>
<accession>A0A1A8VSP2</accession>
<reference evidence="3" key="1">
    <citation type="submission" date="2016-05" db="EMBL/GenBank/DDBJ databases">
        <authorList>
            <person name="Naeem Raeece"/>
        </authorList>
    </citation>
    <scope>NUCLEOTIDE SEQUENCE [LARGE SCALE GENOMIC DNA]</scope>
</reference>
<dbReference type="VEuPathDB" id="PlasmoDB:PmUG01_02025400"/>
<sequence length="101" mass="12132">MELDDINGRFLKDKQFFQNGKQIKVKDNKMVDIPNTSLYSNYNMVQEEKSNLFLSEQNILNSDRKDIELKSRMRNNTYMEGRFYIFLVLFISFYALLVVRD</sequence>